<dbReference type="SUPFAM" id="SSF53335">
    <property type="entry name" value="S-adenosyl-L-methionine-dependent methyltransferases"/>
    <property type="match status" value="1"/>
</dbReference>
<organism evidence="6 7">
    <name type="scientific">Thiocystis violascens (strain ATCC 17096 / DSM 198 / 6111)</name>
    <name type="common">Chromatium violascens</name>
    <dbReference type="NCBI Taxonomy" id="765911"/>
    <lineage>
        <taxon>Bacteria</taxon>
        <taxon>Pseudomonadati</taxon>
        <taxon>Pseudomonadota</taxon>
        <taxon>Gammaproteobacteria</taxon>
        <taxon>Chromatiales</taxon>
        <taxon>Chromatiaceae</taxon>
        <taxon>Thiocystis</taxon>
    </lineage>
</organism>
<dbReference type="GO" id="GO:0032259">
    <property type="term" value="P:methylation"/>
    <property type="evidence" value="ECO:0007669"/>
    <property type="project" value="UniProtKB-KW"/>
</dbReference>
<proteinExistence type="predicted"/>
<keyword evidence="6" id="KW-0489">Methyltransferase</keyword>
<feature type="domain" description="Methyltransferase" evidence="5">
    <location>
        <begin position="519"/>
        <end position="614"/>
    </location>
</feature>
<evidence type="ECO:0000256" key="2">
    <source>
        <dbReference type="ARBA" id="ARBA00022803"/>
    </source>
</evidence>
<evidence type="ECO:0000313" key="7">
    <source>
        <dbReference type="Proteomes" id="UP000006062"/>
    </source>
</evidence>
<dbReference type="EMBL" id="CP003154">
    <property type="protein sequence ID" value="AFL72915.1"/>
    <property type="molecule type" value="Genomic_DNA"/>
</dbReference>
<dbReference type="InterPro" id="IPR011717">
    <property type="entry name" value="TPR-4"/>
</dbReference>
<dbReference type="Gene3D" id="3.40.50.150">
    <property type="entry name" value="Vaccinia Virus protein VP39"/>
    <property type="match status" value="1"/>
</dbReference>
<feature type="compositionally biased region" description="Polar residues" evidence="4">
    <location>
        <begin position="8"/>
        <end position="18"/>
    </location>
</feature>
<dbReference type="Pfam" id="PF13649">
    <property type="entry name" value="Methyltransf_25"/>
    <property type="match status" value="1"/>
</dbReference>
<dbReference type="PROSITE" id="PS50293">
    <property type="entry name" value="TPR_REGION"/>
    <property type="match status" value="1"/>
</dbReference>
<dbReference type="SMART" id="SM00028">
    <property type="entry name" value="TPR"/>
    <property type="match status" value="5"/>
</dbReference>
<dbReference type="PANTHER" id="PTHR44943:SF8">
    <property type="entry name" value="TPR REPEAT-CONTAINING PROTEIN MJ0263"/>
    <property type="match status" value="1"/>
</dbReference>
<keyword evidence="7" id="KW-1185">Reference proteome</keyword>
<reference evidence="6 7" key="1">
    <citation type="submission" date="2012-06" db="EMBL/GenBank/DDBJ databases">
        <title>Complete sequence of Thiocystis violascens DSM 198.</title>
        <authorList>
            <consortium name="US DOE Joint Genome Institute"/>
            <person name="Lucas S."/>
            <person name="Han J."/>
            <person name="Lapidus A."/>
            <person name="Cheng J.-F."/>
            <person name="Goodwin L."/>
            <person name="Pitluck S."/>
            <person name="Peters L."/>
            <person name="Ovchinnikova G."/>
            <person name="Teshima H."/>
            <person name="Detter J.C."/>
            <person name="Han C."/>
            <person name="Tapia R."/>
            <person name="Land M."/>
            <person name="Hauser L."/>
            <person name="Kyrpides N."/>
            <person name="Ivanova N."/>
            <person name="Pagani I."/>
            <person name="Vogl K."/>
            <person name="Liu Z."/>
            <person name="Frigaard N.-U."/>
            <person name="Bryant D."/>
            <person name="Woyke T."/>
        </authorList>
    </citation>
    <scope>NUCLEOTIDE SEQUENCE [LARGE SCALE GENOMIC DNA]</scope>
    <source>
        <strain evidence="7">ATCC 17096 / DSM 198 / 6111</strain>
    </source>
</reference>
<dbReference type="CDD" id="cd02440">
    <property type="entry name" value="AdoMet_MTases"/>
    <property type="match status" value="1"/>
</dbReference>
<dbReference type="Pfam" id="PF07721">
    <property type="entry name" value="TPR_4"/>
    <property type="match status" value="1"/>
</dbReference>
<dbReference type="Gene3D" id="1.25.40.10">
    <property type="entry name" value="Tetratricopeptide repeat domain"/>
    <property type="match status" value="2"/>
</dbReference>
<feature type="repeat" description="TPR" evidence="3">
    <location>
        <begin position="197"/>
        <end position="230"/>
    </location>
</feature>
<protein>
    <submittedName>
        <fullName evidence="6">Tetratricopeptide repeat protein,methyltransferase family protein</fullName>
    </submittedName>
</protein>
<evidence type="ECO:0000256" key="3">
    <source>
        <dbReference type="PROSITE-ProRule" id="PRU00339"/>
    </source>
</evidence>
<evidence type="ECO:0000256" key="4">
    <source>
        <dbReference type="SAM" id="MobiDB-lite"/>
    </source>
</evidence>
<dbReference type="PANTHER" id="PTHR44943">
    <property type="entry name" value="CELLULOSE SYNTHASE OPERON PROTEIN C"/>
    <property type="match status" value="1"/>
</dbReference>
<evidence type="ECO:0000256" key="1">
    <source>
        <dbReference type="ARBA" id="ARBA00022737"/>
    </source>
</evidence>
<keyword evidence="1" id="KW-0677">Repeat</keyword>
<dbReference type="Pfam" id="PF13432">
    <property type="entry name" value="TPR_16"/>
    <property type="match status" value="1"/>
</dbReference>
<evidence type="ECO:0000313" key="6">
    <source>
        <dbReference type="EMBL" id="AFL72915.1"/>
    </source>
</evidence>
<dbReference type="GO" id="GO:0042802">
    <property type="term" value="F:identical protein binding"/>
    <property type="evidence" value="ECO:0007669"/>
    <property type="project" value="InterPro"/>
</dbReference>
<dbReference type="STRING" id="765911.Thivi_0877"/>
<dbReference type="eggNOG" id="COG0500">
    <property type="taxonomic scope" value="Bacteria"/>
</dbReference>
<feature type="region of interest" description="Disordered" evidence="4">
    <location>
        <begin position="1"/>
        <end position="28"/>
    </location>
</feature>
<dbReference type="AlphaFoldDB" id="I3Y7E7"/>
<dbReference type="Pfam" id="PF13424">
    <property type="entry name" value="TPR_12"/>
    <property type="match status" value="1"/>
</dbReference>
<dbReference type="Proteomes" id="UP000006062">
    <property type="component" value="Chromosome"/>
</dbReference>
<feature type="repeat" description="TPR" evidence="3">
    <location>
        <begin position="163"/>
        <end position="196"/>
    </location>
</feature>
<name>I3Y7E7_THIV6</name>
<dbReference type="SUPFAM" id="SSF48452">
    <property type="entry name" value="TPR-like"/>
    <property type="match status" value="1"/>
</dbReference>
<dbReference type="PROSITE" id="PS50005">
    <property type="entry name" value="TPR"/>
    <property type="match status" value="5"/>
</dbReference>
<feature type="repeat" description="TPR" evidence="3">
    <location>
        <begin position="61"/>
        <end position="94"/>
    </location>
</feature>
<dbReference type="RefSeq" id="WP_014777403.1">
    <property type="nucleotide sequence ID" value="NC_018012.1"/>
</dbReference>
<accession>I3Y7E7</accession>
<dbReference type="InterPro" id="IPR051685">
    <property type="entry name" value="Ycf3/AcsC/BcsC/TPR_MFPF"/>
</dbReference>
<keyword evidence="6" id="KW-0808">Transferase</keyword>
<gene>
    <name evidence="6" type="ordered locus">Thivi_0877</name>
</gene>
<dbReference type="InterPro" id="IPR019734">
    <property type="entry name" value="TPR_rpt"/>
</dbReference>
<feature type="repeat" description="TPR" evidence="3">
    <location>
        <begin position="129"/>
        <end position="162"/>
    </location>
</feature>
<dbReference type="eggNOG" id="COG0457">
    <property type="taxonomic scope" value="Bacteria"/>
</dbReference>
<dbReference type="InterPro" id="IPR029063">
    <property type="entry name" value="SAM-dependent_MTases_sf"/>
</dbReference>
<dbReference type="KEGG" id="tvi:Thivi_0877"/>
<dbReference type="InterPro" id="IPR011990">
    <property type="entry name" value="TPR-like_helical_dom_sf"/>
</dbReference>
<dbReference type="GO" id="GO:0008168">
    <property type="term" value="F:methyltransferase activity"/>
    <property type="evidence" value="ECO:0007669"/>
    <property type="project" value="UniProtKB-KW"/>
</dbReference>
<feature type="repeat" description="TPR" evidence="3">
    <location>
        <begin position="95"/>
        <end position="128"/>
    </location>
</feature>
<dbReference type="InterPro" id="IPR041698">
    <property type="entry name" value="Methyltransf_25"/>
</dbReference>
<dbReference type="HOGENOM" id="CLU_013533_0_0_6"/>
<keyword evidence="2 3" id="KW-0802">TPR repeat</keyword>
<sequence length="759" mass="84896">MRKKTTTGRRQAGTNTVKKLTHGRSPPPAEQDALVALFNAGRLAEVETLARQFAERYPKAAFGWKALGTALLARGRHHEALTTLQRATEIAPRDSECLNSLGKTLQDLGRAEDALGLFERTLSIKPDYAGAHANRGNALALLGRPAEGLASLDRALSINPDSPIALNDRGNVLKALNRPEEALASYAHALALKPDFAQAHYNMGSVLRELGRLKEGLRHYRRALEFDPESIKVRSGFARCLGRLSFQHEDPAIRRLLIRALREAWCRPNELMTVGRDFLQLNPALVAAIQRAERAWPNPVSREELLGTSGIAALADDELLVALLETTPICDVGLERLLTLLRRSLLETVCVENSPSPAWLRLFPALAMQCYLNEYVYAVTADERALSEALRESLATALQCQIPVTARQLAILAAYCPLDRLPGAATLLERDWPEPVMKVLIQQLREPLEQAEYRRGMPSLSGIGEGVSQLVRNQYEENPYPRWARAALVPPTLTVDAHVRQQFPGVPFRSLRKHANIDILVAGCGTGQHSIETALNFPGAQVLAIDLSLSSLAYAQRKTLELGLTNIRYAQADLLRLDGFDAQFDLIESVGVLHHLEDPVAGWKMLLTRLRPGGFMYLGLYSERARRPVVMARDLIARQGYAATADDIRRCRQDIMDRRDQAEYRQLSLGQDFFSLSGCRDLLFHVQEHRFTLPRIAKLLCELELDFLGFIVDQQTRASYARRFPDDPTATGLDHWDRFEADNPTTFSGMYQFWVQKRC</sequence>
<evidence type="ECO:0000259" key="5">
    <source>
        <dbReference type="Pfam" id="PF13649"/>
    </source>
</evidence>